<feature type="domain" description="Isochorismatase-like" evidence="2">
    <location>
        <begin position="10"/>
        <end position="191"/>
    </location>
</feature>
<proteinExistence type="predicted"/>
<dbReference type="InterPro" id="IPR000868">
    <property type="entry name" value="Isochorismatase-like_dom"/>
</dbReference>
<dbReference type="CDD" id="cd00431">
    <property type="entry name" value="cysteine_hydrolases"/>
    <property type="match status" value="1"/>
</dbReference>
<dbReference type="Gene3D" id="3.40.50.850">
    <property type="entry name" value="Isochorismatase-like"/>
    <property type="match status" value="1"/>
</dbReference>
<dbReference type="EMBL" id="CP024087">
    <property type="protein sequence ID" value="AYF26878.1"/>
    <property type="molecule type" value="Genomic_DNA"/>
</dbReference>
<dbReference type="Pfam" id="PF00857">
    <property type="entry name" value="Isochorismatase"/>
    <property type="match status" value="1"/>
</dbReference>
<dbReference type="KEGG" id="mtua:CSH63_05320"/>
<evidence type="ECO:0000259" key="2">
    <source>
        <dbReference type="Pfam" id="PF00857"/>
    </source>
</evidence>
<keyword evidence="1 3" id="KW-0378">Hydrolase</keyword>
<gene>
    <name evidence="3" type="ORF">CSH63_05320</name>
</gene>
<dbReference type="PANTHER" id="PTHR43540:SF6">
    <property type="entry name" value="ISOCHORISMATASE-LIKE DOMAIN-CONTAINING PROTEIN"/>
    <property type="match status" value="1"/>
</dbReference>
<name>A0A386WGT3_9ACTN</name>
<protein>
    <submittedName>
        <fullName evidence="3">Cysteine hydrolase</fullName>
    </submittedName>
</protein>
<dbReference type="PANTHER" id="PTHR43540">
    <property type="entry name" value="PEROXYUREIDOACRYLATE/UREIDOACRYLATE AMIDOHYDROLASE-RELATED"/>
    <property type="match status" value="1"/>
</dbReference>
<evidence type="ECO:0000256" key="1">
    <source>
        <dbReference type="ARBA" id="ARBA00022801"/>
    </source>
</evidence>
<sequence length="205" mass="22606">MRDTEFGRAAVLSIHWQYEVVDPDGIFGPFYAEQVARHHVLPNARLVNEAVRVAGGLVIYTRVAYRHDYLDLIPNTPAFQMIRDQEAFLEGAPNSRIVDEIAPQVSDLVITHTRLTGFFGTDLDTILRGAHIDTVLLTGVATNLSVLGTAFEAINYGYRTITISDGCAAESDQTHLVSLETLGRLGRLATTREIVDRLRPSNADA</sequence>
<reference evidence="3 4" key="1">
    <citation type="submission" date="2017-10" db="EMBL/GenBank/DDBJ databases">
        <title>Integration of genomic and chemical information greatly accelerates assignment of the full stereostructure of myelolactone, a potent inhibitor of myeloma from a marine-derived Micromonospora.</title>
        <authorList>
            <person name="Kim M.C."/>
            <person name="Machado H."/>
            <person name="Jensen P.R."/>
            <person name="Fenical W."/>
        </authorList>
    </citation>
    <scope>NUCLEOTIDE SEQUENCE [LARGE SCALE GENOMIC DNA]</scope>
    <source>
        <strain evidence="3 4">CNY-010</strain>
    </source>
</reference>
<organism evidence="3 4">
    <name type="scientific">Micromonospora tulbaghiae</name>
    <dbReference type="NCBI Taxonomy" id="479978"/>
    <lineage>
        <taxon>Bacteria</taxon>
        <taxon>Bacillati</taxon>
        <taxon>Actinomycetota</taxon>
        <taxon>Actinomycetes</taxon>
        <taxon>Micromonosporales</taxon>
        <taxon>Micromonosporaceae</taxon>
        <taxon>Micromonospora</taxon>
    </lineage>
</organism>
<evidence type="ECO:0000313" key="3">
    <source>
        <dbReference type="EMBL" id="AYF26878.1"/>
    </source>
</evidence>
<dbReference type="GO" id="GO:0016787">
    <property type="term" value="F:hydrolase activity"/>
    <property type="evidence" value="ECO:0007669"/>
    <property type="project" value="UniProtKB-KW"/>
</dbReference>
<dbReference type="SUPFAM" id="SSF52499">
    <property type="entry name" value="Isochorismatase-like hydrolases"/>
    <property type="match status" value="1"/>
</dbReference>
<dbReference type="InterPro" id="IPR036380">
    <property type="entry name" value="Isochorismatase-like_sf"/>
</dbReference>
<dbReference type="Proteomes" id="UP000267804">
    <property type="component" value="Chromosome"/>
</dbReference>
<evidence type="ECO:0000313" key="4">
    <source>
        <dbReference type="Proteomes" id="UP000267804"/>
    </source>
</evidence>
<dbReference type="RefSeq" id="WP_120569285.1">
    <property type="nucleotide sequence ID" value="NZ_CP024087.1"/>
</dbReference>
<dbReference type="InterPro" id="IPR050272">
    <property type="entry name" value="Isochorismatase-like_hydrls"/>
</dbReference>
<dbReference type="AlphaFoldDB" id="A0A386WGT3"/>
<accession>A0A386WGT3</accession>